<dbReference type="Pfam" id="PF04400">
    <property type="entry name" value="NqrM"/>
    <property type="match status" value="1"/>
</dbReference>
<evidence type="ECO:0008006" key="3">
    <source>
        <dbReference type="Google" id="ProtNLM"/>
    </source>
</evidence>
<proteinExistence type="predicted"/>
<dbReference type="EMBL" id="MFNF01000057">
    <property type="protein sequence ID" value="OGG99466.1"/>
    <property type="molecule type" value="Genomic_DNA"/>
</dbReference>
<sequence>MVFGLAILGMSVGVILMGKSMKGSCGGISCGVDEGKISGCNFCANPEEEKQACERRKARMAAAAEAEGEEA</sequence>
<evidence type="ECO:0000313" key="1">
    <source>
        <dbReference type="EMBL" id="OGG99466.1"/>
    </source>
</evidence>
<dbReference type="InterPro" id="IPR007495">
    <property type="entry name" value="NqrM"/>
</dbReference>
<accession>A0A1F6GMV7</accession>
<comment type="caution">
    <text evidence="1">The sequence shown here is derived from an EMBL/GenBank/DDBJ whole genome shotgun (WGS) entry which is preliminary data.</text>
</comment>
<protein>
    <recommendedName>
        <fullName evidence="3">ApbE family protein</fullName>
    </recommendedName>
</protein>
<dbReference type="AlphaFoldDB" id="A0A1F6GMV7"/>
<name>A0A1F6GMV7_9PROT</name>
<gene>
    <name evidence="1" type="ORF">A2557_12795</name>
</gene>
<dbReference type="Proteomes" id="UP000177583">
    <property type="component" value="Unassembled WGS sequence"/>
</dbReference>
<reference evidence="1 2" key="1">
    <citation type="journal article" date="2016" name="Nat. Commun.">
        <title>Thousands of microbial genomes shed light on interconnected biogeochemical processes in an aquifer system.</title>
        <authorList>
            <person name="Anantharaman K."/>
            <person name="Brown C.T."/>
            <person name="Hug L.A."/>
            <person name="Sharon I."/>
            <person name="Castelle C.J."/>
            <person name="Probst A.J."/>
            <person name="Thomas B.C."/>
            <person name="Singh A."/>
            <person name="Wilkins M.J."/>
            <person name="Karaoz U."/>
            <person name="Brodie E.L."/>
            <person name="Williams K.H."/>
            <person name="Hubbard S.S."/>
            <person name="Banfield J.F."/>
        </authorList>
    </citation>
    <scope>NUCLEOTIDE SEQUENCE [LARGE SCALE GENOMIC DNA]</scope>
</reference>
<organism evidence="1 2">
    <name type="scientific">Candidatus Lambdaproteobacteria bacterium RIFOXYD2_FULL_56_26</name>
    <dbReference type="NCBI Taxonomy" id="1817773"/>
    <lineage>
        <taxon>Bacteria</taxon>
        <taxon>Pseudomonadati</taxon>
        <taxon>Pseudomonadota</taxon>
        <taxon>Candidatus Lambdaproteobacteria</taxon>
    </lineage>
</organism>
<evidence type="ECO:0000313" key="2">
    <source>
        <dbReference type="Proteomes" id="UP000177583"/>
    </source>
</evidence>